<comment type="caution">
    <text evidence="1">The sequence shown here is derived from an EMBL/GenBank/DDBJ whole genome shotgun (WGS) entry which is preliminary data.</text>
</comment>
<dbReference type="AlphaFoldDB" id="A0A1E3H2G7"/>
<dbReference type="PATRIC" id="fig|1439726.3.peg.3121"/>
<name>A0A1E3H2G7_9HYPH</name>
<proteinExistence type="predicted"/>
<evidence type="ECO:0000313" key="1">
    <source>
        <dbReference type="EMBL" id="ODN69721.1"/>
    </source>
</evidence>
<dbReference type="RefSeq" id="WP_069307422.1">
    <property type="nucleotide sequence ID" value="NZ_MCRJ01000077.1"/>
</dbReference>
<dbReference type="EMBL" id="MCRJ01000077">
    <property type="protein sequence ID" value="ODN69721.1"/>
    <property type="molecule type" value="Genomic_DNA"/>
</dbReference>
<evidence type="ECO:0000313" key="2">
    <source>
        <dbReference type="Proteomes" id="UP000094622"/>
    </source>
</evidence>
<dbReference type="Proteomes" id="UP000094622">
    <property type="component" value="Unassembled WGS sequence"/>
</dbReference>
<organism evidence="1 2">
    <name type="scientific">Methylobrevis pamukkalensis</name>
    <dbReference type="NCBI Taxonomy" id="1439726"/>
    <lineage>
        <taxon>Bacteria</taxon>
        <taxon>Pseudomonadati</taxon>
        <taxon>Pseudomonadota</taxon>
        <taxon>Alphaproteobacteria</taxon>
        <taxon>Hyphomicrobiales</taxon>
        <taxon>Pleomorphomonadaceae</taxon>
        <taxon>Methylobrevis</taxon>
    </lineage>
</organism>
<protein>
    <submittedName>
        <fullName evidence="1">Uncharacterized protein</fullName>
    </submittedName>
</protein>
<reference evidence="1 2" key="1">
    <citation type="submission" date="2016-07" db="EMBL/GenBank/DDBJ databases">
        <title>Draft Genome Sequence of Methylobrevis pamukkalensis PK2.</title>
        <authorList>
            <person name="Vasilenko O.V."/>
            <person name="Doronina N.V."/>
            <person name="Shmareva M.N."/>
            <person name="Tarlachkov S.V."/>
            <person name="Mustakhimov I."/>
            <person name="Trotsenko Y.A."/>
        </authorList>
    </citation>
    <scope>NUCLEOTIDE SEQUENCE [LARGE SCALE GENOMIC DNA]</scope>
    <source>
        <strain evidence="1 2">PK2</strain>
    </source>
</reference>
<keyword evidence="2" id="KW-1185">Reference proteome</keyword>
<dbReference type="OrthoDB" id="7628592at2"/>
<gene>
    <name evidence="1" type="ORF">A6302_02969</name>
</gene>
<accession>A0A1E3H2G7</accession>
<sequence>MPKTTMPPALAAMVGRGAIRDHDVLELRRAIYTDGVVHPEDAEWLFLLDEQIRDKVPGFATLFIEAMTDRLVWQTHPEGHIDAHNAEWLIARISADGVVNTDTQLELLVHLLDRAASAPPSLSAFALRQVAIAVVEGSGPLADGRCLTPGVIGLPEVEMLRRILYAYAGNAALGISREEAEVLFDLNDRTREAANHPAWSDLFVKAIANFLMAARGYPSPTREEALRRAAWVDEETPGVGGMFSGMMQSLLTGGLRGVWQSYGAGNETVAAERNARFEAETTVAETVTADEVKWLADRIGRDGTLHANEKALLDFLREESPDIHPSLRTLIDTAA</sequence>